<evidence type="ECO:0000313" key="5">
    <source>
        <dbReference type="Proteomes" id="UP000275076"/>
    </source>
</evidence>
<feature type="transmembrane region" description="Helical" evidence="3">
    <location>
        <begin position="12"/>
        <end position="33"/>
    </location>
</feature>
<sequence>MKYINKENGHTLIEMMIILLIITVTISIPILSFQSLQEKKSIDYFLNVLEEDLRYAQQQAYANEEVIYFKAVKNHYYIRTSNNPNVSLKQRTIPEGVSIQKATLGFNEIIFKNNGNAKKAGTVYISTPIADYKLVVLVGKGRVYIEKF</sequence>
<dbReference type="EMBL" id="RBVX01000003">
    <property type="protein sequence ID" value="RSL34534.1"/>
    <property type="molecule type" value="Genomic_DNA"/>
</dbReference>
<keyword evidence="3" id="KW-0812">Transmembrane</keyword>
<dbReference type="GO" id="GO:0030420">
    <property type="term" value="P:establishment of competence for transformation"/>
    <property type="evidence" value="ECO:0007669"/>
    <property type="project" value="UniProtKB-KW"/>
</dbReference>
<dbReference type="InterPro" id="IPR045584">
    <property type="entry name" value="Pilin-like"/>
</dbReference>
<evidence type="ECO:0000313" key="4">
    <source>
        <dbReference type="EMBL" id="RSL34534.1"/>
    </source>
</evidence>
<keyword evidence="5" id="KW-1185">Reference proteome</keyword>
<evidence type="ECO:0000256" key="2">
    <source>
        <dbReference type="ARBA" id="ARBA00023287"/>
    </source>
</evidence>
<keyword evidence="3" id="KW-1133">Transmembrane helix</keyword>
<keyword evidence="3" id="KW-0472">Membrane</keyword>
<dbReference type="Pfam" id="PF07963">
    <property type="entry name" value="N_methyl"/>
    <property type="match status" value="1"/>
</dbReference>
<keyword evidence="2" id="KW-0178">Competence</keyword>
<dbReference type="PIRSF" id="PIRSF021292">
    <property type="entry name" value="Competence_ComGD"/>
    <property type="match status" value="1"/>
</dbReference>
<dbReference type="GO" id="GO:0009986">
    <property type="term" value="C:cell surface"/>
    <property type="evidence" value="ECO:0007669"/>
    <property type="project" value="UniProtKB-SubCell"/>
</dbReference>
<organism evidence="4 5">
    <name type="scientific">Salibacterium salarium</name>
    <dbReference type="NCBI Taxonomy" id="284579"/>
    <lineage>
        <taxon>Bacteria</taxon>
        <taxon>Bacillati</taxon>
        <taxon>Bacillota</taxon>
        <taxon>Bacilli</taxon>
        <taxon>Bacillales</taxon>
        <taxon>Bacillaceae</taxon>
    </lineage>
</organism>
<dbReference type="RefSeq" id="WP_125554766.1">
    <property type="nucleotide sequence ID" value="NZ_RBVX01000003.1"/>
</dbReference>
<accession>A0A428N823</accession>
<dbReference type="AlphaFoldDB" id="A0A428N823"/>
<evidence type="ECO:0000256" key="1">
    <source>
        <dbReference type="ARBA" id="ARBA00004241"/>
    </source>
</evidence>
<evidence type="ECO:0008006" key="6">
    <source>
        <dbReference type="Google" id="ProtNLM"/>
    </source>
</evidence>
<evidence type="ECO:0000256" key="3">
    <source>
        <dbReference type="SAM" id="Phobius"/>
    </source>
</evidence>
<dbReference type="NCBIfam" id="NF040982">
    <property type="entry name" value="ComGD"/>
    <property type="match status" value="1"/>
</dbReference>
<reference evidence="4 5" key="1">
    <citation type="submission" date="2018-10" db="EMBL/GenBank/DDBJ databases">
        <title>Draft genome sequence of Bacillus salarius IM0101, isolated from a hypersaline soil in Inner Mongolia, China.</title>
        <authorList>
            <person name="Yamprayoonswat W."/>
            <person name="Boonvisut S."/>
            <person name="Jumpathong W."/>
            <person name="Sittihan S."/>
            <person name="Ruangsuj P."/>
            <person name="Wanthongcharoen S."/>
            <person name="Thongpramul N."/>
            <person name="Pimmason S."/>
            <person name="Yu B."/>
            <person name="Yasawong M."/>
        </authorList>
    </citation>
    <scope>NUCLEOTIDE SEQUENCE [LARGE SCALE GENOMIC DNA]</scope>
    <source>
        <strain evidence="4 5">IM0101</strain>
    </source>
</reference>
<dbReference type="Proteomes" id="UP000275076">
    <property type="component" value="Unassembled WGS sequence"/>
</dbReference>
<dbReference type="InterPro" id="IPR016785">
    <property type="entry name" value="ComGD"/>
</dbReference>
<comment type="subcellular location">
    <subcellularLocation>
        <location evidence="1">Cell surface</location>
    </subcellularLocation>
</comment>
<dbReference type="Gene3D" id="3.30.700.10">
    <property type="entry name" value="Glycoprotein, Type 4 Pilin"/>
    <property type="match status" value="1"/>
</dbReference>
<dbReference type="OrthoDB" id="1653576at2"/>
<dbReference type="InterPro" id="IPR012902">
    <property type="entry name" value="N_methyl_site"/>
</dbReference>
<protein>
    <recommendedName>
        <fullName evidence="6">Competence protein ComGD</fullName>
    </recommendedName>
</protein>
<comment type="caution">
    <text evidence="4">The sequence shown here is derived from an EMBL/GenBank/DDBJ whole genome shotgun (WGS) entry which is preliminary data.</text>
</comment>
<proteinExistence type="predicted"/>
<dbReference type="SUPFAM" id="SSF54523">
    <property type="entry name" value="Pili subunits"/>
    <property type="match status" value="1"/>
</dbReference>
<gene>
    <name evidence="4" type="ORF">D7Z54_05155</name>
</gene>
<name>A0A428N823_9BACI</name>